<dbReference type="EMBL" id="QHCT01000005">
    <property type="protein sequence ID" value="RHX87309.1"/>
    <property type="molecule type" value="Genomic_DNA"/>
</dbReference>
<dbReference type="RefSeq" id="WP_118969805.1">
    <property type="nucleotide sequence ID" value="NZ_QHCT01000005.1"/>
</dbReference>
<protein>
    <submittedName>
        <fullName evidence="1">Uncharacterized protein</fullName>
    </submittedName>
</protein>
<evidence type="ECO:0000313" key="1">
    <source>
        <dbReference type="EMBL" id="RHX87309.1"/>
    </source>
</evidence>
<dbReference type="NCBIfam" id="NF047561">
    <property type="entry name" value="orf58_phage_fam"/>
    <property type="match status" value="1"/>
</dbReference>
<comment type="caution">
    <text evidence="1">The sequence shown here is derived from an EMBL/GenBank/DDBJ whole genome shotgun (WGS) entry which is preliminary data.</text>
</comment>
<sequence>MTPNPKLFGRVVSLEILPKSGNAKKFTYPPFDMEFESELNSLNSTTVTIYNVNEETMALIGAKTQGSSFQYPSVFLNAGYKDENGLVASGNVILPKFKQDGTNKILEFQINANAGTWSRTYIMKTYSKLPATSVILDILERGNMKPGKIALGEDRVINFSANDSLGECINQFCSLTKSQYWIQDGLLHIDSKQPKQKQSLIFLDSTSGLIGIPEQEERKWKVTSLFRHKFKKNMIISIHGGKLKGECRIIGGKHKFSTFQSENYSELEVTPL</sequence>
<dbReference type="OrthoDB" id="333410at2"/>
<proteinExistence type="predicted"/>
<dbReference type="AlphaFoldDB" id="A0A396YVP6"/>
<evidence type="ECO:0000313" key="2">
    <source>
        <dbReference type="Proteomes" id="UP000265798"/>
    </source>
</evidence>
<name>A0A396YVP6_9LEPT</name>
<reference evidence="2" key="1">
    <citation type="submission" date="2018-05" db="EMBL/GenBank/DDBJ databases">
        <title>Leptospira yasudae sp. nov. and Leptospira stimsonii sp. nov., two pathogenic species of the genus Leptospira isolated from environmental sources.</title>
        <authorList>
            <person name="Casanovas-Massana A."/>
            <person name="Hamond C."/>
            <person name="Santos L.A."/>
            <person name="Hacker K.P."/>
            <person name="Balassiano I."/>
            <person name="Medeiros M.A."/>
            <person name="Reis M.G."/>
            <person name="Ko A.I."/>
            <person name="Wunder E.A."/>
        </authorList>
    </citation>
    <scope>NUCLEOTIDE SEQUENCE [LARGE SCALE GENOMIC DNA]</scope>
    <source>
        <strain evidence="2">Yale</strain>
    </source>
</reference>
<dbReference type="Proteomes" id="UP000265798">
    <property type="component" value="Unassembled WGS sequence"/>
</dbReference>
<accession>A0A396YVP6</accession>
<gene>
    <name evidence="1" type="ORF">DLM75_17570</name>
</gene>
<organism evidence="1 2">
    <name type="scientific">Leptospira stimsonii</name>
    <dbReference type="NCBI Taxonomy" id="2202203"/>
    <lineage>
        <taxon>Bacteria</taxon>
        <taxon>Pseudomonadati</taxon>
        <taxon>Spirochaetota</taxon>
        <taxon>Spirochaetia</taxon>
        <taxon>Leptospirales</taxon>
        <taxon>Leptospiraceae</taxon>
        <taxon>Leptospira</taxon>
    </lineage>
</organism>